<dbReference type="Gene3D" id="3.30.420.10">
    <property type="entry name" value="Ribonuclease H-like superfamily/Ribonuclease H"/>
    <property type="match status" value="1"/>
</dbReference>
<gene>
    <name evidence="1" type="ORF">UBRO_20339</name>
</gene>
<dbReference type="AlphaFoldDB" id="A0A1K0GE02"/>
<evidence type="ECO:0008006" key="3">
    <source>
        <dbReference type="Google" id="ProtNLM"/>
    </source>
</evidence>
<evidence type="ECO:0000313" key="1">
    <source>
        <dbReference type="EMBL" id="SAM86306.1"/>
    </source>
</evidence>
<proteinExistence type="predicted"/>
<dbReference type="InterPro" id="IPR036397">
    <property type="entry name" value="RNaseH_sf"/>
</dbReference>
<reference evidence="2" key="1">
    <citation type="submission" date="2016-04" db="EMBL/GenBank/DDBJ databases">
        <authorList>
            <person name="Guldener U."/>
            <person name="Guldener U."/>
        </authorList>
    </citation>
    <scope>NUCLEOTIDE SEQUENCE [LARGE SCALE GENOMIC DNA]</scope>
    <source>
        <strain evidence="2">UB2112</strain>
    </source>
</reference>
<dbReference type="EMBL" id="LT558138">
    <property type="protein sequence ID" value="SAM86306.1"/>
    <property type="molecule type" value="Genomic_DNA"/>
</dbReference>
<dbReference type="InterPro" id="IPR012337">
    <property type="entry name" value="RNaseH-like_sf"/>
</dbReference>
<evidence type="ECO:0000313" key="2">
    <source>
        <dbReference type="Proteomes" id="UP000179920"/>
    </source>
</evidence>
<organism evidence="1 2">
    <name type="scientific">Ustilago bromivora</name>
    <dbReference type="NCBI Taxonomy" id="307758"/>
    <lineage>
        <taxon>Eukaryota</taxon>
        <taxon>Fungi</taxon>
        <taxon>Dikarya</taxon>
        <taxon>Basidiomycota</taxon>
        <taxon>Ustilaginomycotina</taxon>
        <taxon>Ustilaginomycetes</taxon>
        <taxon>Ustilaginales</taxon>
        <taxon>Ustilaginaceae</taxon>
        <taxon>Ustilago</taxon>
    </lineage>
</organism>
<accession>A0A1K0GE02</accession>
<name>A0A1K0GE02_9BASI</name>
<dbReference type="Proteomes" id="UP000179920">
    <property type="component" value="Chromosome XXII"/>
</dbReference>
<dbReference type="SUPFAM" id="SSF53098">
    <property type="entry name" value="Ribonuclease H-like"/>
    <property type="match status" value="1"/>
</dbReference>
<dbReference type="GO" id="GO:0003676">
    <property type="term" value="F:nucleic acid binding"/>
    <property type="evidence" value="ECO:0007669"/>
    <property type="project" value="InterPro"/>
</dbReference>
<protein>
    <recommendedName>
        <fullName evidence="3">GAG-pre-integrase domain-containing protein</fullName>
    </recommendedName>
</protein>
<sequence length="184" mass="20570">MIIWDDSIPKPAISLTFAAQTPSTEQPQRACPKADLWHQRLGYASHDSILHMHTVTLSHNIHSLRATHPSVLCDMCIHSKATARTVAHPRHVSVPLELVSMDVMGPMHGATKFAYVLIIHDAYSSMIWARGLMNKGQASQEAVWWFSEVCVTRHYTSQTFGGDPRPWTQGNPGGPRRVMVHCLL</sequence>